<evidence type="ECO:0000256" key="2">
    <source>
        <dbReference type="ARBA" id="ARBA00022448"/>
    </source>
</evidence>
<keyword evidence="3" id="KW-1003">Cell membrane</keyword>
<dbReference type="Gene3D" id="1.20.1250.20">
    <property type="entry name" value="MFS general substrate transporter like domains"/>
    <property type="match status" value="1"/>
</dbReference>
<dbReference type="HOGENOM" id="CLU_034180_16_4_7"/>
<evidence type="ECO:0000313" key="8">
    <source>
        <dbReference type="EMBL" id="ACL03102.1"/>
    </source>
</evidence>
<keyword evidence="6 7" id="KW-0472">Membrane</keyword>
<gene>
    <name evidence="8" type="ordered locus">Dalk_1402</name>
</gene>
<proteinExistence type="predicted"/>
<dbReference type="KEGG" id="dal:Dalk_1402"/>
<dbReference type="PANTHER" id="PTHR23513:SF6">
    <property type="entry name" value="MAJOR FACILITATOR SUPERFAMILY ASSOCIATED DOMAIN-CONTAINING PROTEIN"/>
    <property type="match status" value="1"/>
</dbReference>
<sequence>MNRNLNLLLFGQLASQIGDKFHILAVAFLVLQTTGSATQMGLVLFCSIFPGMALGVVSGAFVDRFNRKALIIGADLARGLIVALLCAAYYAGALSFPLLLAAQCAISVCTAFFDPAVPAIIPQIVQPEKLSQANSRTQLVSGISMIAGPALGGVAVAWNGYLFVFVVNACSYLFSAGMEAFIALPHHDRKGLSPAGVLGDIQEGCKYLFGKRSLVLILGMVGLIHFLVGSIEVIIPILAVKIDGAGPENMGRLQAAFGAGTICAGLVLGLKSIAGRESSFLFGGASVVGLLLIGVSLALHLDVVSVAPYLCLFGGVGCCVICAATGFRSLIQQETETAMMGRVFGFVSSVGNVSIPLAALVYGVLLERYPLGLVAALAGVVLTPICILGGFLFYRAPSKVNFCNSTLRITPKMLSDEPANKGLGFK</sequence>
<keyword evidence="5 7" id="KW-1133">Transmembrane helix</keyword>
<organism evidence="8 9">
    <name type="scientific">Desulfatibacillum aliphaticivorans</name>
    <dbReference type="NCBI Taxonomy" id="218208"/>
    <lineage>
        <taxon>Bacteria</taxon>
        <taxon>Pseudomonadati</taxon>
        <taxon>Thermodesulfobacteriota</taxon>
        <taxon>Desulfobacteria</taxon>
        <taxon>Desulfobacterales</taxon>
        <taxon>Desulfatibacillaceae</taxon>
        <taxon>Desulfatibacillum</taxon>
    </lineage>
</organism>
<protein>
    <submittedName>
        <fullName evidence="8">Major facilitator superfamily MFS_1</fullName>
    </submittedName>
</protein>
<dbReference type="AlphaFoldDB" id="B8FA06"/>
<feature type="transmembrane region" description="Helical" evidence="7">
    <location>
        <begin position="214"/>
        <end position="239"/>
    </location>
</feature>
<dbReference type="Pfam" id="PF05977">
    <property type="entry name" value="MFS_3"/>
    <property type="match status" value="1"/>
</dbReference>
<feature type="transmembrane region" description="Helical" evidence="7">
    <location>
        <begin position="307"/>
        <end position="331"/>
    </location>
</feature>
<reference evidence="8 9" key="1">
    <citation type="journal article" date="2012" name="Environ. Microbiol.">
        <title>The genome sequence of Desulfatibacillum alkenivorans AK-01: a blueprint for anaerobic alkane oxidation.</title>
        <authorList>
            <person name="Callaghan A.V."/>
            <person name="Morris B.E."/>
            <person name="Pereira I.A."/>
            <person name="McInerney M.J."/>
            <person name="Austin R.N."/>
            <person name="Groves J.T."/>
            <person name="Kukor J.J."/>
            <person name="Suflita J.M."/>
            <person name="Young L.Y."/>
            <person name="Zylstra G.J."/>
            <person name="Wawrik B."/>
        </authorList>
    </citation>
    <scope>NUCLEOTIDE SEQUENCE [LARGE SCALE GENOMIC DNA]</scope>
    <source>
        <strain evidence="8 9">AK-01</strain>
    </source>
</reference>
<keyword evidence="9" id="KW-1185">Reference proteome</keyword>
<evidence type="ECO:0000256" key="5">
    <source>
        <dbReference type="ARBA" id="ARBA00022989"/>
    </source>
</evidence>
<evidence type="ECO:0000256" key="1">
    <source>
        <dbReference type="ARBA" id="ARBA00004651"/>
    </source>
</evidence>
<comment type="subcellular location">
    <subcellularLocation>
        <location evidence="1">Cell membrane</location>
        <topology evidence="1">Multi-pass membrane protein</topology>
    </subcellularLocation>
</comment>
<dbReference type="InterPro" id="IPR010290">
    <property type="entry name" value="TM_effector"/>
</dbReference>
<feature type="transmembrane region" description="Helical" evidence="7">
    <location>
        <begin position="280"/>
        <end position="301"/>
    </location>
</feature>
<evidence type="ECO:0000256" key="4">
    <source>
        <dbReference type="ARBA" id="ARBA00022692"/>
    </source>
</evidence>
<evidence type="ECO:0000313" key="9">
    <source>
        <dbReference type="Proteomes" id="UP000000739"/>
    </source>
</evidence>
<dbReference type="CDD" id="cd06173">
    <property type="entry name" value="MFS_MefA_like"/>
    <property type="match status" value="1"/>
</dbReference>
<evidence type="ECO:0000256" key="6">
    <source>
        <dbReference type="ARBA" id="ARBA00023136"/>
    </source>
</evidence>
<dbReference type="InterPro" id="IPR036259">
    <property type="entry name" value="MFS_trans_sf"/>
</dbReference>
<evidence type="ECO:0000256" key="3">
    <source>
        <dbReference type="ARBA" id="ARBA00022475"/>
    </source>
</evidence>
<dbReference type="Proteomes" id="UP000000739">
    <property type="component" value="Chromosome"/>
</dbReference>
<dbReference type="RefSeq" id="WP_012610537.1">
    <property type="nucleotide sequence ID" value="NC_011768.1"/>
</dbReference>
<name>B8FA06_DESAL</name>
<dbReference type="eggNOG" id="COG2814">
    <property type="taxonomic scope" value="Bacteria"/>
</dbReference>
<feature type="transmembrane region" description="Helical" evidence="7">
    <location>
        <begin position="343"/>
        <end position="365"/>
    </location>
</feature>
<dbReference type="SUPFAM" id="SSF103473">
    <property type="entry name" value="MFS general substrate transporter"/>
    <property type="match status" value="1"/>
</dbReference>
<feature type="transmembrane region" description="Helical" evidence="7">
    <location>
        <begin position="69"/>
        <end position="90"/>
    </location>
</feature>
<evidence type="ECO:0000256" key="7">
    <source>
        <dbReference type="SAM" id="Phobius"/>
    </source>
</evidence>
<feature type="transmembrane region" description="Helical" evidence="7">
    <location>
        <begin position="251"/>
        <end position="268"/>
    </location>
</feature>
<feature type="transmembrane region" description="Helical" evidence="7">
    <location>
        <begin position="42"/>
        <end position="62"/>
    </location>
</feature>
<dbReference type="EMBL" id="CP001322">
    <property type="protein sequence ID" value="ACL03102.1"/>
    <property type="molecule type" value="Genomic_DNA"/>
</dbReference>
<accession>B8FA06</accession>
<dbReference type="GO" id="GO:0005886">
    <property type="term" value="C:plasma membrane"/>
    <property type="evidence" value="ECO:0007669"/>
    <property type="project" value="UniProtKB-SubCell"/>
</dbReference>
<keyword evidence="2" id="KW-0813">Transport</keyword>
<feature type="transmembrane region" description="Helical" evidence="7">
    <location>
        <begin position="371"/>
        <end position="394"/>
    </location>
</feature>
<dbReference type="PANTHER" id="PTHR23513">
    <property type="entry name" value="INTEGRAL MEMBRANE EFFLUX PROTEIN-RELATED"/>
    <property type="match status" value="1"/>
</dbReference>
<keyword evidence="4 7" id="KW-0812">Transmembrane</keyword>
<feature type="transmembrane region" description="Helical" evidence="7">
    <location>
        <begin position="138"/>
        <end position="158"/>
    </location>
</feature>